<dbReference type="InterPro" id="IPR052057">
    <property type="entry name" value="IS150/IS1296_orfA-like"/>
</dbReference>
<dbReference type="PANTHER" id="PTHR33795:SF1">
    <property type="entry name" value="INSERTION ELEMENT IS150 PROTEIN INSJ"/>
    <property type="match status" value="1"/>
</dbReference>
<keyword evidence="1" id="KW-0614">Plasmid</keyword>
<organism evidence="1">
    <name type="scientific">Clostridium perfringens</name>
    <dbReference type="NCBI Taxonomy" id="1502"/>
    <lineage>
        <taxon>Bacteria</taxon>
        <taxon>Bacillati</taxon>
        <taxon>Bacillota</taxon>
        <taxon>Clostridia</taxon>
        <taxon>Eubacteriales</taxon>
        <taxon>Clostridiaceae</taxon>
        <taxon>Clostridium</taxon>
    </lineage>
</organism>
<name>A0A0N7BTS1_CLOPF</name>
<accession>A0A0N7BTS1</accession>
<dbReference type="PANTHER" id="PTHR33795">
    <property type="entry name" value="INSERTION ELEMENT IS150 PROTEIN INSJ"/>
    <property type="match status" value="1"/>
</dbReference>
<evidence type="ECO:0000313" key="3">
    <source>
        <dbReference type="Proteomes" id="UP000070260"/>
    </source>
</evidence>
<reference evidence="2 3" key="2">
    <citation type="journal article" date="2016" name="PLoS ONE">
        <title>Plasmid Characterization and Chromosome Analysis of Two netF+ Clostridium perfringens Isolates Associated with Foal and Canine Necrotizing Enteritis.</title>
        <authorList>
            <person name="Mehdizadeh Gohari I."/>
            <person name="Kropinski A.M."/>
            <person name="Weese S.J."/>
            <person name="Parreira V.R."/>
            <person name="Whitehead A.E."/>
            <person name="Boerlin P."/>
            <person name="Prescott J.F."/>
        </authorList>
    </citation>
    <scope>NUCLEOTIDE SEQUENCE [LARGE SCALE GENOMIC DNA]</scope>
    <source>
        <strain evidence="2 3">JP838</strain>
        <plasmid evidence="2">pJFP838C</plasmid>
        <plasmid evidence="3">Plasmid pJFP838C</plasmid>
    </source>
</reference>
<dbReference type="Pfam" id="PF13384">
    <property type="entry name" value="HTH_23"/>
    <property type="match status" value="1"/>
</dbReference>
<dbReference type="InterPro" id="IPR036388">
    <property type="entry name" value="WH-like_DNA-bd_sf"/>
</dbReference>
<geneLocation type="plasmid" evidence="2 3">
    <name>pJFP838C</name>
</geneLocation>
<dbReference type="PATRIC" id="fig|1502.177.peg.3753"/>
<dbReference type="Proteomes" id="UP000070260">
    <property type="component" value="Plasmid pJFP838C"/>
</dbReference>
<dbReference type="OrthoDB" id="9797531at2"/>
<evidence type="ECO:0000313" key="2">
    <source>
        <dbReference type="EMBL" id="AMN30633.1"/>
    </source>
</evidence>
<dbReference type="Gene3D" id="1.10.10.10">
    <property type="entry name" value="Winged helix-like DNA-binding domain superfamily/Winged helix DNA-binding domain"/>
    <property type="match status" value="1"/>
</dbReference>
<dbReference type="EMBL" id="KP739975">
    <property type="protein sequence ID" value="AKF16642.1"/>
    <property type="molecule type" value="Genomic_DNA"/>
</dbReference>
<dbReference type="EMBL" id="CP013040">
    <property type="protein sequence ID" value="AMN30633.1"/>
    <property type="molecule type" value="Genomic_DNA"/>
</dbReference>
<evidence type="ECO:0000313" key="1">
    <source>
        <dbReference type="EMBL" id="AKF16642.1"/>
    </source>
</evidence>
<dbReference type="SUPFAM" id="SSF46689">
    <property type="entry name" value="Homeodomain-like"/>
    <property type="match status" value="1"/>
</dbReference>
<dbReference type="AlphaFoldDB" id="A0A0N7BTS1"/>
<dbReference type="InterPro" id="IPR009057">
    <property type="entry name" value="Homeodomain-like_sf"/>
</dbReference>
<gene>
    <name evidence="2" type="ORF">JFP838_pC0051</name>
</gene>
<sequence length="101" mass="12222">MSRKNRNYSIEIKLKAVKMYLEEGLSSSQIAKLLDLTSKNRVLLWSKRYEEFGVERLNERRESVKSPLRERPKKNFDSIEEVEKLRVENEYLKKLLEYRNI</sequence>
<protein>
    <submittedName>
        <fullName evidence="1">Mobile element protein</fullName>
    </submittedName>
    <submittedName>
        <fullName evidence="2">Transposase</fullName>
    </submittedName>
</protein>
<reference evidence="1" key="1">
    <citation type="journal article" date="2015" name="PLoS ONE">
        <title>A Novel Pore-Forming Toxin in Type A Clostridium perfringens Is Associated with Both Fatal Canine Hemorrhagic Gastroenteritis and Fatal Foal Necrotizing Enterocolitis.</title>
        <authorList>
            <person name="Gohari I.M."/>
            <person name="Parreira V.R."/>
            <person name="Nowell V.J."/>
            <person name="Nicholson V.M."/>
            <person name="Oliphant K."/>
            <person name="Prescott J.F."/>
        </authorList>
    </citation>
    <scope>NUCLEOTIDE SEQUENCE</scope>
    <source>
        <strain evidence="1">JP718</strain>
        <plasmid evidence="1">pCP718netF</plasmid>
    </source>
</reference>
<dbReference type="RefSeq" id="WP_061429513.1">
    <property type="nucleotide sequence ID" value="NZ_CATNZO010000003.1"/>
</dbReference>
<proteinExistence type="predicted"/>
<geneLocation type="plasmid" evidence="1">
    <name>pCP718netF</name>
</geneLocation>